<dbReference type="Pfam" id="PF01594">
    <property type="entry name" value="AI-2E_transport"/>
    <property type="match status" value="1"/>
</dbReference>
<evidence type="ECO:0000256" key="6">
    <source>
        <dbReference type="ARBA" id="ARBA00022989"/>
    </source>
</evidence>
<feature type="transmembrane region" description="Helical" evidence="8">
    <location>
        <begin position="264"/>
        <end position="284"/>
    </location>
</feature>
<evidence type="ECO:0000256" key="4">
    <source>
        <dbReference type="ARBA" id="ARBA00022475"/>
    </source>
</evidence>
<gene>
    <name evidence="9" type="ORF">K0T92_18740</name>
</gene>
<evidence type="ECO:0000256" key="7">
    <source>
        <dbReference type="ARBA" id="ARBA00023136"/>
    </source>
</evidence>
<evidence type="ECO:0000313" key="10">
    <source>
        <dbReference type="Proteomes" id="UP000812277"/>
    </source>
</evidence>
<proteinExistence type="inferred from homology"/>
<evidence type="ECO:0000256" key="3">
    <source>
        <dbReference type="ARBA" id="ARBA00022448"/>
    </source>
</evidence>
<feature type="transmembrane region" description="Helical" evidence="8">
    <location>
        <begin position="237"/>
        <end position="258"/>
    </location>
</feature>
<dbReference type="EMBL" id="JAHZIJ010000016">
    <property type="protein sequence ID" value="MBW7476760.1"/>
    <property type="molecule type" value="Genomic_DNA"/>
</dbReference>
<keyword evidence="6 8" id="KW-1133">Transmembrane helix</keyword>
<evidence type="ECO:0000256" key="2">
    <source>
        <dbReference type="ARBA" id="ARBA00009773"/>
    </source>
</evidence>
<keyword evidence="7 8" id="KW-0472">Membrane</keyword>
<dbReference type="InterPro" id="IPR002549">
    <property type="entry name" value="AI-2E-like"/>
</dbReference>
<reference evidence="9 10" key="1">
    <citation type="submission" date="2021-07" db="EMBL/GenBank/DDBJ databases">
        <title>Paenibacillus radiodurans sp. nov., isolated from the southeastern edge of Tengger Desert.</title>
        <authorList>
            <person name="Zhang G."/>
        </authorList>
    </citation>
    <scope>NUCLEOTIDE SEQUENCE [LARGE SCALE GENOMIC DNA]</scope>
    <source>
        <strain evidence="9 10">DT7-4</strain>
    </source>
</reference>
<feature type="transmembrane region" description="Helical" evidence="8">
    <location>
        <begin position="183"/>
        <end position="205"/>
    </location>
</feature>
<keyword evidence="4" id="KW-1003">Cell membrane</keyword>
<feature type="transmembrane region" description="Helical" evidence="8">
    <location>
        <begin position="92"/>
        <end position="117"/>
    </location>
</feature>
<feature type="transmembrane region" description="Helical" evidence="8">
    <location>
        <begin position="62"/>
        <end position="80"/>
    </location>
</feature>
<evidence type="ECO:0000256" key="1">
    <source>
        <dbReference type="ARBA" id="ARBA00004651"/>
    </source>
</evidence>
<evidence type="ECO:0000256" key="8">
    <source>
        <dbReference type="SAM" id="Phobius"/>
    </source>
</evidence>
<accession>A0ABS7DA76</accession>
<feature type="transmembrane region" description="Helical" evidence="8">
    <location>
        <begin position="291"/>
        <end position="314"/>
    </location>
</feature>
<comment type="similarity">
    <text evidence="2">Belongs to the autoinducer-2 exporter (AI-2E) (TC 2.A.86) family.</text>
</comment>
<feature type="transmembrane region" description="Helical" evidence="8">
    <location>
        <begin position="334"/>
        <end position="365"/>
    </location>
</feature>
<protein>
    <submittedName>
        <fullName evidence="9">AI-2E family transporter</fullName>
    </submittedName>
</protein>
<sequence length="386" mass="43555">MLLQQASRPFICERSTFCRQEEEGEPLPQSRLFRTCMTITVMLLIIFLLSKVSFLFQPIKAMFHLLIVPFMLAGFFYYLMRPIVQYLVHRKVNRIAAILLIYLAMAAVVTLFAIVVWPALMKQIHTFAEGAPAFIESFREQIERLQHNRLVAMFSPDQSDLSTKLSEYLDQAITAASDYVSNFIAAVTNFFIVVATAPIILYYMLKEGESIPRSVLHLIPRRYNKDGQEVLEEIDGALSGFIIGRVIITFLLGVMMYAGFMLIGLPYALLVTVIATVLNIIPYIGPILGAIPCIIVAFIDSPAMVIWVIIVTIVTQQIEGNLLSPHIYGKRLDIHPLTTILLMLIAGELWGIVGVILAIPIYMVLKIIIVRLYTLFLAEKVEELVE</sequence>
<name>A0ABS7DA76_9BACL</name>
<comment type="caution">
    <text evidence="9">The sequence shown here is derived from an EMBL/GenBank/DDBJ whole genome shotgun (WGS) entry which is preliminary data.</text>
</comment>
<keyword evidence="5 8" id="KW-0812">Transmembrane</keyword>
<dbReference type="Proteomes" id="UP000812277">
    <property type="component" value="Unassembled WGS sequence"/>
</dbReference>
<keyword evidence="3" id="KW-0813">Transport</keyword>
<feature type="transmembrane region" description="Helical" evidence="8">
    <location>
        <begin position="36"/>
        <end position="56"/>
    </location>
</feature>
<organism evidence="9 10">
    <name type="scientific">Paenibacillus oenotherae</name>
    <dbReference type="NCBI Taxonomy" id="1435645"/>
    <lineage>
        <taxon>Bacteria</taxon>
        <taxon>Bacillati</taxon>
        <taxon>Bacillota</taxon>
        <taxon>Bacilli</taxon>
        <taxon>Bacillales</taxon>
        <taxon>Paenibacillaceae</taxon>
        <taxon>Paenibacillus</taxon>
    </lineage>
</organism>
<dbReference type="PANTHER" id="PTHR21716:SF53">
    <property type="entry name" value="PERMEASE PERM-RELATED"/>
    <property type="match status" value="1"/>
</dbReference>
<dbReference type="PANTHER" id="PTHR21716">
    <property type="entry name" value="TRANSMEMBRANE PROTEIN"/>
    <property type="match status" value="1"/>
</dbReference>
<comment type="subcellular location">
    <subcellularLocation>
        <location evidence="1">Cell membrane</location>
        <topology evidence="1">Multi-pass membrane protein</topology>
    </subcellularLocation>
</comment>
<evidence type="ECO:0000313" key="9">
    <source>
        <dbReference type="EMBL" id="MBW7476760.1"/>
    </source>
</evidence>
<evidence type="ECO:0000256" key="5">
    <source>
        <dbReference type="ARBA" id="ARBA00022692"/>
    </source>
</evidence>
<keyword evidence="10" id="KW-1185">Reference proteome</keyword>